<evidence type="ECO:0000256" key="1">
    <source>
        <dbReference type="SAM" id="SignalP"/>
    </source>
</evidence>
<keyword evidence="3" id="KW-1185">Reference proteome</keyword>
<dbReference type="OrthoDB" id="6610114at2759"/>
<proteinExistence type="predicted"/>
<reference evidence="2 3" key="1">
    <citation type="submission" date="2019-08" db="EMBL/GenBank/DDBJ databases">
        <authorList>
            <person name="Alioto T."/>
            <person name="Alioto T."/>
            <person name="Gomez Garrido J."/>
        </authorList>
    </citation>
    <scope>NUCLEOTIDE SEQUENCE [LARGE SCALE GENOMIC DNA]</scope>
</reference>
<dbReference type="EMBL" id="CABPRJ010000006">
    <property type="protein sequence ID" value="VVC24848.1"/>
    <property type="molecule type" value="Genomic_DNA"/>
</dbReference>
<dbReference type="AlphaFoldDB" id="A0A5E4M003"/>
<keyword evidence="1" id="KW-0732">Signal</keyword>
<feature type="signal peptide" evidence="1">
    <location>
        <begin position="1"/>
        <end position="21"/>
    </location>
</feature>
<feature type="chain" id="PRO_5022810593" evidence="1">
    <location>
        <begin position="22"/>
        <end position="189"/>
    </location>
</feature>
<protein>
    <submittedName>
        <fullName evidence="2">Uncharacterized protein</fullName>
    </submittedName>
</protein>
<name>A0A5E4M003_9HEMI</name>
<gene>
    <name evidence="2" type="ORF">CINCED_3A012959</name>
</gene>
<sequence length="189" mass="21248">MIALKIITYVALSMMVTVVTVQVNSSPVNDDLQWIVAAQNSIKNSLSEVESYGVDNAYIKIIANAQFDIFTKLAENGLAKLINQTKMTNSEEVTTLKTQFMKWSEGLEKLNNQSDINDERPTKALAKFLITIDFVSNEVVGFDKYNNFESPEAKQIVKELRLLLRKSVDVLVENTESMKIQISGLSKIH</sequence>
<evidence type="ECO:0000313" key="3">
    <source>
        <dbReference type="Proteomes" id="UP000325440"/>
    </source>
</evidence>
<organism evidence="2 3">
    <name type="scientific">Cinara cedri</name>
    <dbReference type="NCBI Taxonomy" id="506608"/>
    <lineage>
        <taxon>Eukaryota</taxon>
        <taxon>Metazoa</taxon>
        <taxon>Ecdysozoa</taxon>
        <taxon>Arthropoda</taxon>
        <taxon>Hexapoda</taxon>
        <taxon>Insecta</taxon>
        <taxon>Pterygota</taxon>
        <taxon>Neoptera</taxon>
        <taxon>Paraneoptera</taxon>
        <taxon>Hemiptera</taxon>
        <taxon>Sternorrhyncha</taxon>
        <taxon>Aphidomorpha</taxon>
        <taxon>Aphidoidea</taxon>
        <taxon>Aphididae</taxon>
        <taxon>Lachninae</taxon>
        <taxon>Cinara</taxon>
    </lineage>
</organism>
<accession>A0A5E4M003</accession>
<dbReference type="Proteomes" id="UP000325440">
    <property type="component" value="Unassembled WGS sequence"/>
</dbReference>
<evidence type="ECO:0000313" key="2">
    <source>
        <dbReference type="EMBL" id="VVC24848.1"/>
    </source>
</evidence>